<evidence type="ECO:0000313" key="3">
    <source>
        <dbReference type="EMBL" id="KRZ75247.1"/>
    </source>
</evidence>
<dbReference type="Pfam" id="PF00024">
    <property type="entry name" value="PAN_1"/>
    <property type="match status" value="2"/>
</dbReference>
<dbReference type="PANTHER" id="PTHR47327">
    <property type="entry name" value="FI18240P1-RELATED"/>
    <property type="match status" value="1"/>
</dbReference>
<dbReference type="STRING" id="268474.A0A0V1MUG4"/>
<dbReference type="PANTHER" id="PTHR47327:SF1">
    <property type="entry name" value="RE15579P"/>
    <property type="match status" value="1"/>
</dbReference>
<accession>A0A0V1MUG4</accession>
<feature type="domain" description="Apple" evidence="2">
    <location>
        <begin position="236"/>
        <end position="317"/>
    </location>
</feature>
<evidence type="ECO:0000256" key="1">
    <source>
        <dbReference type="SAM" id="MobiDB-lite"/>
    </source>
</evidence>
<dbReference type="InterPro" id="IPR003609">
    <property type="entry name" value="Pan_app"/>
</dbReference>
<feature type="non-terminal residue" evidence="3">
    <location>
        <position position="1"/>
    </location>
</feature>
<evidence type="ECO:0000313" key="4">
    <source>
        <dbReference type="Proteomes" id="UP000054843"/>
    </source>
</evidence>
<gene>
    <name evidence="3" type="primary">F52C9.5</name>
    <name evidence="3" type="ORF">T10_11419</name>
</gene>
<dbReference type="Gene3D" id="3.50.4.10">
    <property type="entry name" value="Hepatocyte Growth Factor"/>
    <property type="match status" value="2"/>
</dbReference>
<evidence type="ECO:0000259" key="2">
    <source>
        <dbReference type="PROSITE" id="PS50948"/>
    </source>
</evidence>
<protein>
    <recommendedName>
        <fullName evidence="2">Apple domain-containing protein</fullName>
    </recommendedName>
</protein>
<feature type="domain" description="Apple" evidence="2">
    <location>
        <begin position="139"/>
        <end position="227"/>
    </location>
</feature>
<name>A0A0V1MUG4_9BILA</name>
<dbReference type="SMART" id="SM00473">
    <property type="entry name" value="PAN_AP"/>
    <property type="match status" value="2"/>
</dbReference>
<dbReference type="PROSITE" id="PS50948">
    <property type="entry name" value="PAN"/>
    <property type="match status" value="2"/>
</dbReference>
<dbReference type="GO" id="GO:0009653">
    <property type="term" value="P:anatomical structure morphogenesis"/>
    <property type="evidence" value="ECO:0007669"/>
    <property type="project" value="TreeGrafter"/>
</dbReference>
<reference evidence="3 4" key="1">
    <citation type="submission" date="2015-01" db="EMBL/GenBank/DDBJ databases">
        <title>Evolution of Trichinella species and genotypes.</title>
        <authorList>
            <person name="Korhonen P.K."/>
            <person name="Edoardo P."/>
            <person name="Giuseppe L.R."/>
            <person name="Gasser R.B."/>
        </authorList>
    </citation>
    <scope>NUCLEOTIDE SEQUENCE [LARGE SCALE GENOMIC DNA]</scope>
    <source>
        <strain evidence="3">ISS1980</strain>
    </source>
</reference>
<dbReference type="OrthoDB" id="5913843at2759"/>
<dbReference type="AlphaFoldDB" id="A0A0V1MUG4"/>
<organism evidence="3 4">
    <name type="scientific">Trichinella papuae</name>
    <dbReference type="NCBI Taxonomy" id="268474"/>
    <lineage>
        <taxon>Eukaryota</taxon>
        <taxon>Metazoa</taxon>
        <taxon>Ecdysozoa</taxon>
        <taxon>Nematoda</taxon>
        <taxon>Enoplea</taxon>
        <taxon>Dorylaimia</taxon>
        <taxon>Trichinellida</taxon>
        <taxon>Trichinellidae</taxon>
        <taxon>Trichinella</taxon>
    </lineage>
</organism>
<proteinExistence type="predicted"/>
<dbReference type="EMBL" id="JYDO01000040">
    <property type="protein sequence ID" value="KRZ75247.1"/>
    <property type="molecule type" value="Genomic_DNA"/>
</dbReference>
<dbReference type="SUPFAM" id="SSF57414">
    <property type="entry name" value="Hairpin loop containing domain-like"/>
    <property type="match status" value="2"/>
</dbReference>
<comment type="caution">
    <text evidence="3">The sequence shown here is derived from an EMBL/GenBank/DDBJ whole genome shotgun (WGS) entry which is preliminary data.</text>
</comment>
<keyword evidence="4" id="KW-1185">Reference proteome</keyword>
<dbReference type="CDD" id="cd01099">
    <property type="entry name" value="PAN_AP_HGF"/>
    <property type="match status" value="2"/>
</dbReference>
<feature type="compositionally biased region" description="Polar residues" evidence="1">
    <location>
        <begin position="395"/>
        <end position="422"/>
    </location>
</feature>
<dbReference type="InterPro" id="IPR052774">
    <property type="entry name" value="Celegans_DevNeuronal_Protein"/>
</dbReference>
<sequence length="626" mass="70369">LMKLGFQLKMSLNYSCHLNSTQTAAVRNKLQTDNPDVPCKMHHGLRVGAMKTKSNTRHACSASHKISKNIRVIRKLITKGITVHNFVHFLLMEIERTVWLLVFITTLVSCDKDFRHQLRRQQILNQISLPEENDQTTLCSTNNVAYTVNINQKLIDLKNYIVNSVTEKQCLAICSHEKNRDGTKLPCSSATYNTRLQQCIIHRTMATPTKHGILTFDDDSVYYEKFCLNDIAATKCPVKLFYRLENRKLPNAAREIKKVQNLNECLNICAASDESCKSAMFLIDDKSCILNDRAAGEQSQSMNANADGNIIYFDNGCAIKNHKKARLLHERVYATKYMENLVKESLVSEKLKYKNENQALPAIRSFNREANFEDEKLQLGSKSETSSESKKIQKNQHNVLLSNRRGPSTKGSFYTSGSQPSLHKETFTQITAPEAHSSFGSRTNVKFLGDSGIPTANVASFGSSLSPLHPESPQHMVQFNNISPSTSSPQFPLLHELKKDKESNGPIFSLDIQGSTTPKPTVVAEENLKKTTEQLYRFQGSAFLQQIPDKSNIDPSSLAKQLSTTTAELPETTEVGSPWSAWNLCSLFHTEQPCLGEQRLGFQSRRCLATNQFCKGPLIRYCAMPC</sequence>
<dbReference type="Proteomes" id="UP000054843">
    <property type="component" value="Unassembled WGS sequence"/>
</dbReference>
<feature type="region of interest" description="Disordered" evidence="1">
    <location>
        <begin position="376"/>
        <end position="422"/>
    </location>
</feature>